<dbReference type="EMBL" id="BGPR01000068">
    <property type="protein sequence ID" value="GBL89904.1"/>
    <property type="molecule type" value="Genomic_DNA"/>
</dbReference>
<name>A0A4Y2BFJ3_ARAVE</name>
<gene>
    <name evidence="2" type="ORF">AVEN_178334_1</name>
</gene>
<keyword evidence="3" id="KW-1185">Reference proteome</keyword>
<sequence length="81" mass="9592">MLLPGLRTTDDGIFADFFTWEHRSNINIECTYLEYDSQMACYFRGEEDLNWNGVPERREKAQTENENNFREPHEDVKADDG</sequence>
<evidence type="ECO:0000313" key="3">
    <source>
        <dbReference type="Proteomes" id="UP000499080"/>
    </source>
</evidence>
<feature type="compositionally biased region" description="Basic and acidic residues" evidence="1">
    <location>
        <begin position="55"/>
        <end position="81"/>
    </location>
</feature>
<accession>A0A4Y2BFJ3</accession>
<proteinExistence type="predicted"/>
<dbReference type="AlphaFoldDB" id="A0A4Y2BFJ3"/>
<feature type="region of interest" description="Disordered" evidence="1">
    <location>
        <begin position="54"/>
        <end position="81"/>
    </location>
</feature>
<reference evidence="2 3" key="1">
    <citation type="journal article" date="2019" name="Sci. Rep.">
        <title>Orb-weaving spider Araneus ventricosus genome elucidates the spidroin gene catalogue.</title>
        <authorList>
            <person name="Kono N."/>
            <person name="Nakamura H."/>
            <person name="Ohtoshi R."/>
            <person name="Moran D.A.P."/>
            <person name="Shinohara A."/>
            <person name="Yoshida Y."/>
            <person name="Fujiwara M."/>
            <person name="Mori M."/>
            <person name="Tomita M."/>
            <person name="Arakawa K."/>
        </authorList>
    </citation>
    <scope>NUCLEOTIDE SEQUENCE [LARGE SCALE GENOMIC DNA]</scope>
</reference>
<evidence type="ECO:0000256" key="1">
    <source>
        <dbReference type="SAM" id="MobiDB-lite"/>
    </source>
</evidence>
<evidence type="ECO:0000313" key="2">
    <source>
        <dbReference type="EMBL" id="GBL89904.1"/>
    </source>
</evidence>
<protein>
    <submittedName>
        <fullName evidence="2">Uncharacterized protein</fullName>
    </submittedName>
</protein>
<dbReference type="Proteomes" id="UP000499080">
    <property type="component" value="Unassembled WGS sequence"/>
</dbReference>
<organism evidence="2 3">
    <name type="scientific">Araneus ventricosus</name>
    <name type="common">Orbweaver spider</name>
    <name type="synonym">Epeira ventricosa</name>
    <dbReference type="NCBI Taxonomy" id="182803"/>
    <lineage>
        <taxon>Eukaryota</taxon>
        <taxon>Metazoa</taxon>
        <taxon>Ecdysozoa</taxon>
        <taxon>Arthropoda</taxon>
        <taxon>Chelicerata</taxon>
        <taxon>Arachnida</taxon>
        <taxon>Araneae</taxon>
        <taxon>Araneomorphae</taxon>
        <taxon>Entelegynae</taxon>
        <taxon>Araneoidea</taxon>
        <taxon>Araneidae</taxon>
        <taxon>Araneus</taxon>
    </lineage>
</organism>
<comment type="caution">
    <text evidence="2">The sequence shown here is derived from an EMBL/GenBank/DDBJ whole genome shotgun (WGS) entry which is preliminary data.</text>
</comment>